<dbReference type="FunFam" id="3.40.980.10:FF:000006">
    <property type="entry name" value="Molybdenum cofactor biosynthesis protein B"/>
    <property type="match status" value="1"/>
</dbReference>
<accession>A0A4S4BHQ6</accession>
<dbReference type="GO" id="GO:0006777">
    <property type="term" value="P:Mo-molybdopterin cofactor biosynthetic process"/>
    <property type="evidence" value="ECO:0007669"/>
    <property type="project" value="UniProtKB-UniRule"/>
</dbReference>
<evidence type="ECO:0000256" key="5">
    <source>
        <dbReference type="ARBA" id="ARBA00023150"/>
    </source>
</evidence>
<feature type="domain" description="MoaB/Mog" evidence="7">
    <location>
        <begin position="21"/>
        <end position="166"/>
    </location>
</feature>
<comment type="function">
    <text evidence="1 6">May be involved in the biosynthesis of molybdopterin.</text>
</comment>
<evidence type="ECO:0000256" key="2">
    <source>
        <dbReference type="ARBA" id="ARBA00005046"/>
    </source>
</evidence>
<dbReference type="PANTHER" id="PTHR43232:SF2">
    <property type="entry name" value="MOLYBDENUM COFACTOR BIOSYNTHESIS PROTEIN B"/>
    <property type="match status" value="1"/>
</dbReference>
<dbReference type="AlphaFoldDB" id="A0A4S4BHQ6"/>
<comment type="caution">
    <text evidence="8">The sequence shown here is derived from an EMBL/GenBank/DDBJ whole genome shotgun (WGS) entry which is preliminary data.</text>
</comment>
<evidence type="ECO:0000256" key="3">
    <source>
        <dbReference type="ARBA" id="ARBA00006112"/>
    </source>
</evidence>
<evidence type="ECO:0000256" key="1">
    <source>
        <dbReference type="ARBA" id="ARBA00003487"/>
    </source>
</evidence>
<dbReference type="Proteomes" id="UP000310636">
    <property type="component" value="Unassembled WGS sequence"/>
</dbReference>
<reference evidence="8 9" key="1">
    <citation type="submission" date="2019-04" db="EMBL/GenBank/DDBJ databases">
        <title>Cohnella sp. nov. isolated from preserved vegetables.</title>
        <authorList>
            <person name="Lin S.-Y."/>
            <person name="Hung M.-H."/>
            <person name="Young C.-C."/>
        </authorList>
    </citation>
    <scope>NUCLEOTIDE SEQUENCE [LARGE SCALE GENOMIC DNA]</scope>
    <source>
        <strain evidence="8 9">CC-MHH1044</strain>
    </source>
</reference>
<dbReference type="InterPro" id="IPR001453">
    <property type="entry name" value="MoaB/Mog_dom"/>
</dbReference>
<name>A0A4S4BHQ6_9BACL</name>
<evidence type="ECO:0000256" key="6">
    <source>
        <dbReference type="PIRNR" id="PIRNR006443"/>
    </source>
</evidence>
<dbReference type="GO" id="GO:0005829">
    <property type="term" value="C:cytosol"/>
    <property type="evidence" value="ECO:0007669"/>
    <property type="project" value="TreeGrafter"/>
</dbReference>
<evidence type="ECO:0000259" key="7">
    <source>
        <dbReference type="SMART" id="SM00852"/>
    </source>
</evidence>
<dbReference type="EMBL" id="SSOB01000064">
    <property type="protein sequence ID" value="THF73045.1"/>
    <property type="molecule type" value="Genomic_DNA"/>
</dbReference>
<dbReference type="OrthoDB" id="9784492at2"/>
<comment type="pathway">
    <text evidence="2 6">Cofactor biosynthesis; molybdopterin biosynthesis.</text>
</comment>
<protein>
    <recommendedName>
        <fullName evidence="4 6">Molybdenum cofactor biosynthesis protein B</fullName>
    </recommendedName>
</protein>
<sequence>MSSLSSTEQHRREAPSSVACLIITVSDTRTLETDKSGRLAEALLLENGYAVAGRRIVPDEYAGIRKLIAEAAADPAIEAVLLNGGTGIAGRDTTYEAVRDVLEKEMPGFGEIFRMLSFTEDIGSAAILSRAVAGTVGTTAVFSMPGSTGAVKLAMTRLIVPELRHVMRELYKDAPRGGS</sequence>
<dbReference type="Gene3D" id="3.40.980.10">
    <property type="entry name" value="MoaB/Mog-like domain"/>
    <property type="match status" value="1"/>
</dbReference>
<dbReference type="PIRSF" id="PIRSF006443">
    <property type="entry name" value="MoaB"/>
    <property type="match status" value="1"/>
</dbReference>
<evidence type="ECO:0000313" key="9">
    <source>
        <dbReference type="Proteomes" id="UP000310636"/>
    </source>
</evidence>
<organism evidence="8 9">
    <name type="scientific">Cohnella fermenti</name>
    <dbReference type="NCBI Taxonomy" id="2565925"/>
    <lineage>
        <taxon>Bacteria</taxon>
        <taxon>Bacillati</taxon>
        <taxon>Bacillota</taxon>
        <taxon>Bacilli</taxon>
        <taxon>Bacillales</taxon>
        <taxon>Paenibacillaceae</taxon>
        <taxon>Cohnella</taxon>
    </lineage>
</organism>
<dbReference type="NCBIfam" id="TIGR00177">
    <property type="entry name" value="molyb_syn"/>
    <property type="match status" value="1"/>
</dbReference>
<dbReference type="CDD" id="cd00886">
    <property type="entry name" value="MogA_MoaB"/>
    <property type="match status" value="1"/>
</dbReference>
<evidence type="ECO:0000256" key="4">
    <source>
        <dbReference type="ARBA" id="ARBA00015262"/>
    </source>
</evidence>
<dbReference type="PROSITE" id="PS01078">
    <property type="entry name" value="MOCF_BIOSYNTHESIS_1"/>
    <property type="match status" value="1"/>
</dbReference>
<dbReference type="SMART" id="SM00852">
    <property type="entry name" value="MoCF_biosynth"/>
    <property type="match status" value="1"/>
</dbReference>
<dbReference type="InterPro" id="IPR012245">
    <property type="entry name" value="MoaB"/>
</dbReference>
<dbReference type="UniPathway" id="UPA00344"/>
<dbReference type="SUPFAM" id="SSF53218">
    <property type="entry name" value="Molybdenum cofactor biosynthesis proteins"/>
    <property type="match status" value="1"/>
</dbReference>
<proteinExistence type="inferred from homology"/>
<dbReference type="RefSeq" id="WP_136373693.1">
    <property type="nucleotide sequence ID" value="NZ_SSOB01000064.1"/>
</dbReference>
<dbReference type="Pfam" id="PF00994">
    <property type="entry name" value="MoCF_biosynth"/>
    <property type="match status" value="1"/>
</dbReference>
<gene>
    <name evidence="8" type="ORF">E6C55_30870</name>
</gene>
<dbReference type="InterPro" id="IPR008284">
    <property type="entry name" value="MoCF_biosynth_CS"/>
</dbReference>
<comment type="similarity">
    <text evidence="3 6">Belongs to the MoaB/Mog family.</text>
</comment>
<evidence type="ECO:0000313" key="8">
    <source>
        <dbReference type="EMBL" id="THF73045.1"/>
    </source>
</evidence>
<keyword evidence="9" id="KW-1185">Reference proteome</keyword>
<dbReference type="PANTHER" id="PTHR43232">
    <property type="entry name" value="MOLYBDENUM COFACTOR BIOSYNTHESIS PROTEIN B"/>
    <property type="match status" value="1"/>
</dbReference>
<keyword evidence="5 6" id="KW-0501">Molybdenum cofactor biosynthesis</keyword>
<dbReference type="InterPro" id="IPR036425">
    <property type="entry name" value="MoaB/Mog-like_dom_sf"/>
</dbReference>